<evidence type="ECO:0000259" key="2">
    <source>
        <dbReference type="Pfam" id="PF12937"/>
    </source>
</evidence>
<dbReference type="AlphaFoldDB" id="A0A226CVN2"/>
<dbReference type="InterPro" id="IPR001810">
    <property type="entry name" value="F-box_dom"/>
</dbReference>
<proteinExistence type="predicted"/>
<dbReference type="Gene3D" id="1.20.1280.50">
    <property type="match status" value="1"/>
</dbReference>
<feature type="domain" description="F-box" evidence="2">
    <location>
        <begin position="19"/>
        <end position="47"/>
    </location>
</feature>
<sequence length="597" mass="67565">MESPTPFIMATSPLEVDIILDNIFQYLSGRELTHVRRVCRKWWDLSRHFLKDKIDQVPVNFGATGSNSSQDDDEDDERHTHGQDVLTFNRYGYSFLHPTVLSFTNFSFTNLSLNHFFVQDFFNKYGTMVKVLKIEYNPDKGGDNNILDSATLRTLVLEQCPNLVEMQLINIPQGWERNSLFTKDELESPSPPSCNIEKLTISYTPCGRTFVPYFIWGIAQICPKLSDITILISGDEGSKFSSYAKTFFCNLQDPQNKQAFKVNLTNLKFSHLSSETLNLLPNSLKLMKFEAEFLSLDLNNITSKFRPFLDAQSLTLEKLSIPNFALFVPKSTPPPQIFPTCMEKVTCLTLGLSKCAHIDFALQFPSLQTLVLLHNNGHVHPVNLDSFISTSPLKSLTSLELPACLTRYHFDRLGSLLQNVKHLCLGYQGSFWLDKVGETCSDLIALYICGYPPPELANQSAINGLSLEKILEGFDAEKETLSQEISNETTNPTFTSLSNFTKLRELTIHGSSTRQGDLIQSRGSIDVISDDMLRQVVGKMKDLKYLHITVENNVSDLKFLEESCPHLELCNFQPNQHLIHLKADAFHGNPHSTFLQH</sequence>
<keyword evidence="4" id="KW-1185">Reference proteome</keyword>
<dbReference type="Proteomes" id="UP000198287">
    <property type="component" value="Unassembled WGS sequence"/>
</dbReference>
<feature type="region of interest" description="Disordered" evidence="1">
    <location>
        <begin position="61"/>
        <end position="80"/>
    </location>
</feature>
<dbReference type="InterPro" id="IPR032675">
    <property type="entry name" value="LRR_dom_sf"/>
</dbReference>
<dbReference type="SUPFAM" id="SSF81383">
    <property type="entry name" value="F-box domain"/>
    <property type="match status" value="1"/>
</dbReference>
<accession>A0A226CVN2</accession>
<comment type="caution">
    <text evidence="3">The sequence shown here is derived from an EMBL/GenBank/DDBJ whole genome shotgun (WGS) entry which is preliminary data.</text>
</comment>
<dbReference type="Pfam" id="PF12937">
    <property type="entry name" value="F-box-like"/>
    <property type="match status" value="1"/>
</dbReference>
<dbReference type="EMBL" id="LNIX01000057">
    <property type="protein sequence ID" value="OXA37455.1"/>
    <property type="molecule type" value="Genomic_DNA"/>
</dbReference>
<evidence type="ECO:0000256" key="1">
    <source>
        <dbReference type="SAM" id="MobiDB-lite"/>
    </source>
</evidence>
<evidence type="ECO:0000313" key="4">
    <source>
        <dbReference type="Proteomes" id="UP000198287"/>
    </source>
</evidence>
<reference evidence="3 4" key="1">
    <citation type="submission" date="2015-12" db="EMBL/GenBank/DDBJ databases">
        <title>The genome of Folsomia candida.</title>
        <authorList>
            <person name="Faddeeva A."/>
            <person name="Derks M.F."/>
            <person name="Anvar Y."/>
            <person name="Smit S."/>
            <person name="Van Straalen N."/>
            <person name="Roelofs D."/>
        </authorList>
    </citation>
    <scope>NUCLEOTIDE SEQUENCE [LARGE SCALE GENOMIC DNA]</scope>
    <source>
        <strain evidence="3 4">VU population</strain>
        <tissue evidence="3">Whole body</tissue>
    </source>
</reference>
<protein>
    <recommendedName>
        <fullName evidence="2">F-box domain-containing protein</fullName>
    </recommendedName>
</protein>
<name>A0A226CVN2_FOLCA</name>
<dbReference type="Gene3D" id="3.80.10.10">
    <property type="entry name" value="Ribonuclease Inhibitor"/>
    <property type="match status" value="1"/>
</dbReference>
<gene>
    <name evidence="3" type="ORF">Fcan01_27783</name>
</gene>
<dbReference type="OrthoDB" id="8283431at2759"/>
<dbReference type="InterPro" id="IPR036047">
    <property type="entry name" value="F-box-like_dom_sf"/>
</dbReference>
<dbReference type="SUPFAM" id="SSF52047">
    <property type="entry name" value="RNI-like"/>
    <property type="match status" value="1"/>
</dbReference>
<evidence type="ECO:0000313" key="3">
    <source>
        <dbReference type="EMBL" id="OXA37455.1"/>
    </source>
</evidence>
<organism evidence="3 4">
    <name type="scientific">Folsomia candida</name>
    <name type="common">Springtail</name>
    <dbReference type="NCBI Taxonomy" id="158441"/>
    <lineage>
        <taxon>Eukaryota</taxon>
        <taxon>Metazoa</taxon>
        <taxon>Ecdysozoa</taxon>
        <taxon>Arthropoda</taxon>
        <taxon>Hexapoda</taxon>
        <taxon>Collembola</taxon>
        <taxon>Entomobryomorpha</taxon>
        <taxon>Isotomoidea</taxon>
        <taxon>Isotomidae</taxon>
        <taxon>Proisotominae</taxon>
        <taxon>Folsomia</taxon>
    </lineage>
</organism>